<dbReference type="EMBL" id="JAKFHA010000072">
    <property type="protein sequence ID" value="MCF2534004.1"/>
    <property type="molecule type" value="Genomic_DNA"/>
</dbReference>
<accession>A0AA41Q9E4</accession>
<dbReference type="Proteomes" id="UP001165378">
    <property type="component" value="Unassembled WGS sequence"/>
</dbReference>
<reference evidence="1" key="1">
    <citation type="submission" date="2022-01" db="EMBL/GenBank/DDBJ databases">
        <title>Genome-Based Taxonomic Classification of the Phylum Actinobacteria.</title>
        <authorList>
            <person name="Gao Y."/>
        </authorList>
    </citation>
    <scope>NUCLEOTIDE SEQUENCE</scope>
    <source>
        <strain evidence="1">KLBMP 8922</strain>
    </source>
</reference>
<gene>
    <name evidence="1" type="ORF">LZ495_43230</name>
</gene>
<evidence type="ECO:0000313" key="2">
    <source>
        <dbReference type="Proteomes" id="UP001165378"/>
    </source>
</evidence>
<evidence type="ECO:0000313" key="1">
    <source>
        <dbReference type="EMBL" id="MCF2534004.1"/>
    </source>
</evidence>
<name>A0AA41Q9E4_9ACTN</name>
<dbReference type="RefSeq" id="WP_235058797.1">
    <property type="nucleotide sequence ID" value="NZ_JAKFHA010000072.1"/>
</dbReference>
<keyword evidence="2" id="KW-1185">Reference proteome</keyword>
<protein>
    <submittedName>
        <fullName evidence="1">Uncharacterized protein</fullName>
    </submittedName>
</protein>
<proteinExistence type="predicted"/>
<organism evidence="1 2">
    <name type="scientific">Yinghuangia soli</name>
    <dbReference type="NCBI Taxonomy" id="2908204"/>
    <lineage>
        <taxon>Bacteria</taxon>
        <taxon>Bacillati</taxon>
        <taxon>Actinomycetota</taxon>
        <taxon>Actinomycetes</taxon>
        <taxon>Kitasatosporales</taxon>
        <taxon>Streptomycetaceae</taxon>
        <taxon>Yinghuangia</taxon>
    </lineage>
</organism>
<comment type="caution">
    <text evidence="1">The sequence shown here is derived from an EMBL/GenBank/DDBJ whole genome shotgun (WGS) entry which is preliminary data.</text>
</comment>
<sequence length="67" mass="7490">MLLRLAYLAVTTVFAALRLLPTSDRAKDIEILALRHQLTVLERQLSDRRPRFTAVSAENSIRAGGGR</sequence>
<dbReference type="AlphaFoldDB" id="A0AA41Q9E4"/>